<proteinExistence type="predicted"/>
<name>A0A1I0Y9H8_SELRU</name>
<gene>
    <name evidence="1" type="ORF">SAMN05216587_11113</name>
</gene>
<reference evidence="1 2" key="1">
    <citation type="submission" date="2016-10" db="EMBL/GenBank/DDBJ databases">
        <authorList>
            <person name="de Groot N.N."/>
        </authorList>
    </citation>
    <scope>NUCLEOTIDE SEQUENCE [LARGE SCALE GENOMIC DNA]</scope>
    <source>
        <strain evidence="1 2">L14</strain>
    </source>
</reference>
<evidence type="ECO:0000313" key="2">
    <source>
        <dbReference type="Proteomes" id="UP000183843"/>
    </source>
</evidence>
<evidence type="ECO:0000313" key="1">
    <source>
        <dbReference type="EMBL" id="SFB09941.1"/>
    </source>
</evidence>
<organism evidence="1 2">
    <name type="scientific">Selenomonas ruminantium</name>
    <dbReference type="NCBI Taxonomy" id="971"/>
    <lineage>
        <taxon>Bacteria</taxon>
        <taxon>Bacillati</taxon>
        <taxon>Bacillota</taxon>
        <taxon>Negativicutes</taxon>
        <taxon>Selenomonadales</taxon>
        <taxon>Selenomonadaceae</taxon>
        <taxon>Selenomonas</taxon>
    </lineage>
</organism>
<sequence>MAREKFAAAMATGMDGTLIKSAGNPVTVYNEDHMLVVGDYDSVLHDYLKRDFAIGFKVNSVRAKGYPHVWNEQLAIPENTVAIDPRAGFGTKENPSYRPKTLNNDYNRDNWKQAFARAYATGIRYDFFTRNMEKNYGTFEDLTTKDYNDMFVDFTRKTCNDFWNGKTALDATDSFEYCGVLSQITDVSPIADKTTISDALNTKIANMMARLDYKGMPDVIAMNPATYDVLVKEEQARQIYHREIQTDILPGQKVTGFFTPTGVLPIVLTPFIKPEVDEKTGAVTHKIVALNTSMIDRIWLFNDGPQVYEIANPETPLANDRLLTDKFVLDFANYIVHGTQTGAHFILTKTVKPTA</sequence>
<dbReference type="Proteomes" id="UP000183843">
    <property type="component" value="Unassembled WGS sequence"/>
</dbReference>
<dbReference type="RefSeq" id="WP_074816625.1">
    <property type="nucleotide sequence ID" value="NZ_FOJX01000011.1"/>
</dbReference>
<accession>A0A1I0Y9H8</accession>
<dbReference type="AlphaFoldDB" id="A0A1I0Y9H8"/>
<protein>
    <recommendedName>
        <fullName evidence="3">Phage major capsid protein</fullName>
    </recommendedName>
</protein>
<evidence type="ECO:0008006" key="3">
    <source>
        <dbReference type="Google" id="ProtNLM"/>
    </source>
</evidence>
<dbReference type="EMBL" id="FOJX01000011">
    <property type="protein sequence ID" value="SFB09941.1"/>
    <property type="molecule type" value="Genomic_DNA"/>
</dbReference>